<organism evidence="4 5">
    <name type="scientific">Paroceanicella profunda</name>
    <dbReference type="NCBI Taxonomy" id="2579971"/>
    <lineage>
        <taxon>Bacteria</taxon>
        <taxon>Pseudomonadati</taxon>
        <taxon>Pseudomonadota</taxon>
        <taxon>Alphaproteobacteria</taxon>
        <taxon>Rhodobacterales</taxon>
        <taxon>Paracoccaceae</taxon>
        <taxon>Paroceanicella</taxon>
    </lineage>
</organism>
<dbReference type="AlphaFoldDB" id="A0A5B8FY09"/>
<evidence type="ECO:0000256" key="3">
    <source>
        <dbReference type="SAM" id="MobiDB-lite"/>
    </source>
</evidence>
<gene>
    <name evidence="4" type="ORF">FDP22_06590</name>
</gene>
<dbReference type="PANTHER" id="PTHR30203">
    <property type="entry name" value="OUTER MEMBRANE CATION EFFLUX PROTEIN"/>
    <property type="match status" value="1"/>
</dbReference>
<dbReference type="SUPFAM" id="SSF56954">
    <property type="entry name" value="Outer membrane efflux proteins (OEP)"/>
    <property type="match status" value="1"/>
</dbReference>
<comment type="subcellular location">
    <subcellularLocation>
        <location evidence="2">Cell membrane</location>
        <topology evidence="2">Lipid-anchor</topology>
    </subcellularLocation>
</comment>
<reference evidence="4 5" key="1">
    <citation type="submission" date="2019-06" db="EMBL/GenBank/DDBJ databases">
        <title>Genome sequence of Rhodobacteraceae bacterium D4M1.</title>
        <authorList>
            <person name="Cao J."/>
        </authorList>
    </citation>
    <scope>NUCLEOTIDE SEQUENCE [LARGE SCALE GENOMIC DNA]</scope>
    <source>
        <strain evidence="4 5">D4M1</strain>
    </source>
</reference>
<evidence type="ECO:0000313" key="4">
    <source>
        <dbReference type="EMBL" id="QDL91479.1"/>
    </source>
</evidence>
<dbReference type="GO" id="GO:0015562">
    <property type="term" value="F:efflux transmembrane transporter activity"/>
    <property type="evidence" value="ECO:0007669"/>
    <property type="project" value="InterPro"/>
</dbReference>
<dbReference type="PANTHER" id="PTHR30203:SF25">
    <property type="entry name" value="OUTER MEMBRANE PROTEIN-RELATED"/>
    <property type="match status" value="1"/>
</dbReference>
<proteinExistence type="inferred from homology"/>
<evidence type="ECO:0000256" key="1">
    <source>
        <dbReference type="ARBA" id="ARBA00007613"/>
    </source>
</evidence>
<dbReference type="Gene3D" id="1.20.1600.10">
    <property type="entry name" value="Outer membrane efflux proteins (OEP)"/>
    <property type="match status" value="1"/>
</dbReference>
<keyword evidence="2" id="KW-0812">Transmembrane</keyword>
<dbReference type="KEGG" id="ppru:FDP22_06590"/>
<feature type="region of interest" description="Disordered" evidence="3">
    <location>
        <begin position="104"/>
        <end position="134"/>
    </location>
</feature>
<dbReference type="Pfam" id="PF02321">
    <property type="entry name" value="OEP"/>
    <property type="match status" value="2"/>
</dbReference>
<keyword evidence="2" id="KW-1134">Transmembrane beta strand</keyword>
<feature type="compositionally biased region" description="Polar residues" evidence="3">
    <location>
        <begin position="112"/>
        <end position="134"/>
    </location>
</feature>
<accession>A0A5B8FY09</accession>
<name>A0A5B8FY09_9RHOB</name>
<keyword evidence="2" id="KW-0564">Palmitate</keyword>
<keyword evidence="5" id="KW-1185">Reference proteome</keyword>
<evidence type="ECO:0000313" key="5">
    <source>
        <dbReference type="Proteomes" id="UP000305888"/>
    </source>
</evidence>
<dbReference type="InterPro" id="IPR010131">
    <property type="entry name" value="MdtP/NodT-like"/>
</dbReference>
<dbReference type="GO" id="GO:0005886">
    <property type="term" value="C:plasma membrane"/>
    <property type="evidence" value="ECO:0007669"/>
    <property type="project" value="UniProtKB-SubCell"/>
</dbReference>
<dbReference type="Proteomes" id="UP000305888">
    <property type="component" value="Chromosome"/>
</dbReference>
<keyword evidence="2" id="KW-0732">Signal</keyword>
<comment type="similarity">
    <text evidence="1 2">Belongs to the outer membrane factor (OMF) (TC 1.B.17) family.</text>
</comment>
<dbReference type="EMBL" id="CP040818">
    <property type="protein sequence ID" value="QDL91479.1"/>
    <property type="molecule type" value="Genomic_DNA"/>
</dbReference>
<sequence length="496" mass="52914">MISVSPAPLSVARPRRAVLLLLACTALAGCVVGPDYETPKIDVPDRFGADTATTPRPAELSRWWTRMDDPMLDAMISEAVEGNLDVASAKAAIREARATLRQTGGTLAPQVDASTSATRQDGGSNTSAGQTSNSNFQAGFDASWELDLFGANRRSIEAARYGLDAANEDLRATLLTLVGDVATYYVQARGFQARIKLAERTARSQRETAALTRAQFEAGASSALDVANATGQAASTEAAIPTLQISFAESVHRLSILTGKPPAALMGRMAEDKPIPEPRLPMPAGVPAQVLMARPDIRVAERQLAQSTALIGVAEAARWPDVSLSGTISTSASTFGNLFEASSIAWSVGPSLSVPIFNGGQLKAGVEIAQAQRDQSYIAFRSSILTALEDVENSLFGLTREQERYDKLDTSARAYRRAAALSRSLYQTGSSSFLDVLDAERSLYSAEDTLLQSQINIATYYIALNKALGGGWDGQIDSTRPEIVDTYSGPRLAYQP</sequence>
<feature type="signal peptide" evidence="2">
    <location>
        <begin position="1"/>
        <end position="28"/>
    </location>
</feature>
<dbReference type="Gene3D" id="2.20.200.10">
    <property type="entry name" value="Outer membrane efflux proteins (OEP)"/>
    <property type="match status" value="1"/>
</dbReference>
<keyword evidence="2" id="KW-0472">Membrane</keyword>
<feature type="chain" id="PRO_5023159816" evidence="2">
    <location>
        <begin position="29"/>
        <end position="496"/>
    </location>
</feature>
<evidence type="ECO:0000256" key="2">
    <source>
        <dbReference type="RuleBase" id="RU362097"/>
    </source>
</evidence>
<dbReference type="InterPro" id="IPR003423">
    <property type="entry name" value="OMP_efflux"/>
</dbReference>
<dbReference type="NCBIfam" id="TIGR01845">
    <property type="entry name" value="outer_NodT"/>
    <property type="match status" value="1"/>
</dbReference>
<dbReference type="OrthoDB" id="7181739at2"/>
<protein>
    <submittedName>
        <fullName evidence="4">Efflux transporter outer membrane subunit</fullName>
    </submittedName>
</protein>
<keyword evidence="2" id="KW-0449">Lipoprotein</keyword>